<dbReference type="PANTHER" id="PTHR31025">
    <property type="entry name" value="SI:CH211-196P9.1-RELATED"/>
    <property type="match status" value="1"/>
</dbReference>
<evidence type="ECO:0008006" key="3">
    <source>
        <dbReference type="Google" id="ProtNLM"/>
    </source>
</evidence>
<gene>
    <name evidence="1" type="ORF">KQX54_001817</name>
</gene>
<proteinExistence type="predicted"/>
<dbReference type="EMBL" id="JAHXZJ010000748">
    <property type="protein sequence ID" value="KAH0556689.1"/>
    <property type="molecule type" value="Genomic_DNA"/>
</dbReference>
<protein>
    <recommendedName>
        <fullName evidence="3">PB1 domain-containing protein</fullName>
    </recommendedName>
</protein>
<dbReference type="Proteomes" id="UP000826195">
    <property type="component" value="Unassembled WGS sequence"/>
</dbReference>
<accession>A0AAV7ISZ0</accession>
<comment type="caution">
    <text evidence="1">The sequence shown here is derived from an EMBL/GenBank/DDBJ whole genome shotgun (WGS) entry which is preliminary data.</text>
</comment>
<evidence type="ECO:0000313" key="1">
    <source>
        <dbReference type="EMBL" id="KAH0556689.1"/>
    </source>
</evidence>
<keyword evidence="2" id="KW-1185">Reference proteome</keyword>
<dbReference type="Gene3D" id="3.10.20.10">
    <property type="match status" value="1"/>
</dbReference>
<organism evidence="1 2">
    <name type="scientific">Cotesia glomerata</name>
    <name type="common">Lepidopteran parasitic wasp</name>
    <name type="synonym">Apanteles glomeratus</name>
    <dbReference type="NCBI Taxonomy" id="32391"/>
    <lineage>
        <taxon>Eukaryota</taxon>
        <taxon>Metazoa</taxon>
        <taxon>Ecdysozoa</taxon>
        <taxon>Arthropoda</taxon>
        <taxon>Hexapoda</taxon>
        <taxon>Insecta</taxon>
        <taxon>Pterygota</taxon>
        <taxon>Neoptera</taxon>
        <taxon>Endopterygota</taxon>
        <taxon>Hymenoptera</taxon>
        <taxon>Apocrita</taxon>
        <taxon>Ichneumonoidea</taxon>
        <taxon>Braconidae</taxon>
        <taxon>Microgastrinae</taxon>
        <taxon>Cotesia</taxon>
    </lineage>
</organism>
<sequence>MAALFKVARHDKPTERKAVKSASIEGLISGAKIKLKLTDENYKLYTDDFTEIDEDEILMDLAKAKGSDQLLLTIVPEETPWNGSISSKTASALSSDDDDLTIDKPKVQDEYGCVAYLLAQPNPEVLVSLEEQRLKLIQIFKSEREDVDEEIIELMDACYYLQRKKIHTEKKLSIIFEHWSYFHYRGIDEELLERVPVANPVLMIRGKDLHDPGNIYHIVINKSIMIHAPSFTESILTTFLCYYVFSIVYPPEIEDTLEAIQRLFLEINPEKGTKRGGKRKGTKIHPKVSKLTKDIDPYIID</sequence>
<dbReference type="AlphaFoldDB" id="A0AAV7ISZ0"/>
<name>A0AAV7ISZ0_COTGL</name>
<evidence type="ECO:0000313" key="2">
    <source>
        <dbReference type="Proteomes" id="UP000826195"/>
    </source>
</evidence>
<reference evidence="1 2" key="1">
    <citation type="journal article" date="2021" name="J. Hered.">
        <title>A chromosome-level genome assembly of the parasitoid wasp, Cotesia glomerata (Hymenoptera: Braconidae).</title>
        <authorList>
            <person name="Pinto B.J."/>
            <person name="Weis J.J."/>
            <person name="Gamble T."/>
            <person name="Ode P.J."/>
            <person name="Paul R."/>
            <person name="Zaspel J.M."/>
        </authorList>
    </citation>
    <scope>NUCLEOTIDE SEQUENCE [LARGE SCALE GENOMIC DNA]</scope>
    <source>
        <strain evidence="1">CgM1</strain>
    </source>
</reference>
<dbReference type="PANTHER" id="PTHR31025:SF22">
    <property type="entry name" value="IP13529P"/>
    <property type="match status" value="1"/>
</dbReference>